<name>A0A9P1IJB7_9PELO</name>
<dbReference type="PROSITE" id="PS51219">
    <property type="entry name" value="DPCK"/>
    <property type="match status" value="1"/>
</dbReference>
<dbReference type="GO" id="GO:0015937">
    <property type="term" value="P:coenzyme A biosynthetic process"/>
    <property type="evidence" value="ECO:0007669"/>
    <property type="project" value="InterPro"/>
</dbReference>
<keyword evidence="1" id="KW-0547">Nucleotide-binding</keyword>
<evidence type="ECO:0008006" key="6">
    <source>
        <dbReference type="Google" id="ProtNLM"/>
    </source>
</evidence>
<keyword evidence="5" id="KW-1185">Reference proteome</keyword>
<feature type="transmembrane region" description="Helical" evidence="3">
    <location>
        <begin position="204"/>
        <end position="222"/>
    </location>
</feature>
<evidence type="ECO:0000256" key="1">
    <source>
        <dbReference type="ARBA" id="ARBA00022741"/>
    </source>
</evidence>
<comment type="caution">
    <text evidence="4">The sequence shown here is derived from an EMBL/GenBank/DDBJ whole genome shotgun (WGS) entry which is preliminary data.</text>
</comment>
<dbReference type="Gene3D" id="3.40.50.300">
    <property type="entry name" value="P-loop containing nucleotide triphosphate hydrolases"/>
    <property type="match status" value="1"/>
</dbReference>
<accession>A0A9P1IJB7</accession>
<keyword evidence="3" id="KW-0472">Membrane</keyword>
<dbReference type="CDD" id="cd02022">
    <property type="entry name" value="DPCK"/>
    <property type="match status" value="1"/>
</dbReference>
<dbReference type="SUPFAM" id="SSF52540">
    <property type="entry name" value="P-loop containing nucleoside triphosphate hydrolases"/>
    <property type="match status" value="1"/>
</dbReference>
<dbReference type="PANTHER" id="PTHR10695">
    <property type="entry name" value="DEPHOSPHO-COA KINASE-RELATED"/>
    <property type="match status" value="1"/>
</dbReference>
<dbReference type="Pfam" id="PF01121">
    <property type="entry name" value="CoaE"/>
    <property type="match status" value="1"/>
</dbReference>
<keyword evidence="2" id="KW-0067">ATP-binding</keyword>
<reference evidence="4" key="1">
    <citation type="submission" date="2022-11" db="EMBL/GenBank/DDBJ databases">
        <authorList>
            <person name="Kikuchi T."/>
        </authorList>
    </citation>
    <scope>NUCLEOTIDE SEQUENCE</scope>
    <source>
        <strain evidence="4">PS1010</strain>
    </source>
</reference>
<keyword evidence="3" id="KW-1133">Transmembrane helix</keyword>
<gene>
    <name evidence="4" type="ORF">CAMP_LOCUS9206</name>
</gene>
<dbReference type="InterPro" id="IPR001977">
    <property type="entry name" value="Depp_CoAkinase"/>
</dbReference>
<keyword evidence="3" id="KW-0812">Transmembrane</keyword>
<evidence type="ECO:0000256" key="2">
    <source>
        <dbReference type="ARBA" id="ARBA00022840"/>
    </source>
</evidence>
<evidence type="ECO:0000313" key="4">
    <source>
        <dbReference type="EMBL" id="CAI5446569.1"/>
    </source>
</evidence>
<sequence>MLIVGLSGGVATGKSTVSNVFRAHGVPIIDADLVARQVVVPGTSTYQKLRAEFGAEYFDDEHGGLLRREKLGKLVFNDPEKRKKLNGITHPAIRWEMLKQFLYLLFTGTKLAVFDTPLLFEAGYDRFIGTTIVVWCDRDKEIARMMKRDNLSREDAESRINAQMDIEEKKKRAKIVIDNNGDIDDLRDKAREIIADLDKSWKPYIHYLILAVIFGVLPLYLLKKFR</sequence>
<dbReference type="PANTHER" id="PTHR10695:SF46">
    <property type="entry name" value="BIFUNCTIONAL COENZYME A SYNTHASE-RELATED"/>
    <property type="match status" value="1"/>
</dbReference>
<protein>
    <recommendedName>
        <fullName evidence="6">Dephospho-CoA kinase</fullName>
    </recommendedName>
</protein>
<dbReference type="GO" id="GO:0005524">
    <property type="term" value="F:ATP binding"/>
    <property type="evidence" value="ECO:0007669"/>
    <property type="project" value="UniProtKB-KW"/>
</dbReference>
<dbReference type="FunFam" id="3.40.50.300:FF:002606">
    <property type="entry name" value="Dephospho-CoA kinase 2"/>
    <property type="match status" value="1"/>
</dbReference>
<evidence type="ECO:0000313" key="5">
    <source>
        <dbReference type="Proteomes" id="UP001152747"/>
    </source>
</evidence>
<organism evidence="4 5">
    <name type="scientific">Caenorhabditis angaria</name>
    <dbReference type="NCBI Taxonomy" id="860376"/>
    <lineage>
        <taxon>Eukaryota</taxon>
        <taxon>Metazoa</taxon>
        <taxon>Ecdysozoa</taxon>
        <taxon>Nematoda</taxon>
        <taxon>Chromadorea</taxon>
        <taxon>Rhabditida</taxon>
        <taxon>Rhabditina</taxon>
        <taxon>Rhabditomorpha</taxon>
        <taxon>Rhabditoidea</taxon>
        <taxon>Rhabditidae</taxon>
        <taxon>Peloderinae</taxon>
        <taxon>Caenorhabditis</taxon>
    </lineage>
</organism>
<dbReference type="Proteomes" id="UP001152747">
    <property type="component" value="Unassembled WGS sequence"/>
</dbReference>
<dbReference type="GO" id="GO:0004140">
    <property type="term" value="F:dephospho-CoA kinase activity"/>
    <property type="evidence" value="ECO:0007669"/>
    <property type="project" value="InterPro"/>
</dbReference>
<dbReference type="NCBIfam" id="TIGR00152">
    <property type="entry name" value="dephospho-CoA kinase"/>
    <property type="match status" value="1"/>
</dbReference>
<dbReference type="EMBL" id="CANHGI010000003">
    <property type="protein sequence ID" value="CAI5446569.1"/>
    <property type="molecule type" value="Genomic_DNA"/>
</dbReference>
<dbReference type="AlphaFoldDB" id="A0A9P1IJB7"/>
<dbReference type="HAMAP" id="MF_00376">
    <property type="entry name" value="Dephospho_CoA_kinase"/>
    <property type="match status" value="1"/>
</dbReference>
<dbReference type="InterPro" id="IPR027417">
    <property type="entry name" value="P-loop_NTPase"/>
</dbReference>
<evidence type="ECO:0000256" key="3">
    <source>
        <dbReference type="SAM" id="Phobius"/>
    </source>
</evidence>
<proteinExistence type="inferred from homology"/>
<dbReference type="OrthoDB" id="247245at2759"/>